<gene>
    <name evidence="2" type="ORF">GCM10009858_41860</name>
</gene>
<dbReference type="Proteomes" id="UP001500730">
    <property type="component" value="Unassembled WGS sequence"/>
</dbReference>
<name>A0ABP5ZKJ2_9MICO</name>
<accession>A0ABP5ZKJ2</accession>
<feature type="compositionally biased region" description="Basic and acidic residues" evidence="1">
    <location>
        <begin position="37"/>
        <end position="52"/>
    </location>
</feature>
<organism evidence="2 3">
    <name type="scientific">Terrabacter carboxydivorans</name>
    <dbReference type="NCBI Taxonomy" id="619730"/>
    <lineage>
        <taxon>Bacteria</taxon>
        <taxon>Bacillati</taxon>
        <taxon>Actinomycetota</taxon>
        <taxon>Actinomycetes</taxon>
        <taxon>Micrococcales</taxon>
        <taxon>Intrasporangiaceae</taxon>
        <taxon>Terrabacter</taxon>
    </lineage>
</organism>
<evidence type="ECO:0000313" key="3">
    <source>
        <dbReference type="Proteomes" id="UP001500730"/>
    </source>
</evidence>
<dbReference type="EMBL" id="BAAARE010000026">
    <property type="protein sequence ID" value="GAA2499157.1"/>
    <property type="molecule type" value="Genomic_DNA"/>
</dbReference>
<feature type="region of interest" description="Disordered" evidence="1">
    <location>
        <begin position="37"/>
        <end position="69"/>
    </location>
</feature>
<protein>
    <submittedName>
        <fullName evidence="2">Uncharacterized protein</fullName>
    </submittedName>
</protein>
<proteinExistence type="predicted"/>
<evidence type="ECO:0000256" key="1">
    <source>
        <dbReference type="SAM" id="MobiDB-lite"/>
    </source>
</evidence>
<keyword evidence="3" id="KW-1185">Reference proteome</keyword>
<sequence length="78" mass="8273">MCDSGGGLGDREVRAGDLGLVHAGEADEMTARVDHCDRDRDPKVRGMSDRSSAHPLGQGQARSGDAVKQTYLLRHGGL</sequence>
<evidence type="ECO:0000313" key="2">
    <source>
        <dbReference type="EMBL" id="GAA2499157.1"/>
    </source>
</evidence>
<reference evidence="3" key="1">
    <citation type="journal article" date="2019" name="Int. J. Syst. Evol. Microbiol.">
        <title>The Global Catalogue of Microorganisms (GCM) 10K type strain sequencing project: providing services to taxonomists for standard genome sequencing and annotation.</title>
        <authorList>
            <consortium name="The Broad Institute Genomics Platform"/>
            <consortium name="The Broad Institute Genome Sequencing Center for Infectious Disease"/>
            <person name="Wu L."/>
            <person name="Ma J."/>
        </authorList>
    </citation>
    <scope>NUCLEOTIDE SEQUENCE [LARGE SCALE GENOMIC DNA]</scope>
    <source>
        <strain evidence="3">JCM 16259</strain>
    </source>
</reference>
<comment type="caution">
    <text evidence="2">The sequence shown here is derived from an EMBL/GenBank/DDBJ whole genome shotgun (WGS) entry which is preliminary data.</text>
</comment>